<gene>
    <name evidence="14" type="ORF">E7102_05510</name>
</gene>
<comment type="catalytic activity">
    <reaction evidence="11">
        <text>1D-myo-inositol 1,2,4,5,6-pentakisphosphate + H2O = 1D-myo-inositol 1,2,5,6-tetrakisphosphate + phosphate</text>
        <dbReference type="Rhea" id="RHEA:77115"/>
        <dbReference type="ChEBI" id="CHEBI:15377"/>
        <dbReference type="ChEBI" id="CHEBI:43474"/>
        <dbReference type="ChEBI" id="CHEBI:57798"/>
        <dbReference type="ChEBI" id="CHEBI:195535"/>
        <dbReference type="EC" id="3.1.3.62"/>
    </reaction>
    <physiologicalReaction direction="left-to-right" evidence="11">
        <dbReference type="Rhea" id="RHEA:77116"/>
    </physiologicalReaction>
</comment>
<dbReference type="PANTHER" id="PTHR20963">
    <property type="entry name" value="MULTIPLE INOSITOL POLYPHOSPHATE PHOSPHATASE-RELATED"/>
    <property type="match status" value="1"/>
</dbReference>
<evidence type="ECO:0000256" key="11">
    <source>
        <dbReference type="ARBA" id="ARBA00043671"/>
    </source>
</evidence>
<dbReference type="AlphaFoldDB" id="A0A928GH97"/>
<dbReference type="Pfam" id="PF00328">
    <property type="entry name" value="His_Phos_2"/>
    <property type="match status" value="1"/>
</dbReference>
<evidence type="ECO:0000256" key="7">
    <source>
        <dbReference type="ARBA" id="ARBA00022801"/>
    </source>
</evidence>
<dbReference type="PANTHER" id="PTHR20963:SF8">
    <property type="entry name" value="MULTIPLE INOSITOL POLYPHOSPHATE PHOSPHATASE 1"/>
    <property type="match status" value="1"/>
</dbReference>
<dbReference type="Proteomes" id="UP000763088">
    <property type="component" value="Unassembled WGS sequence"/>
</dbReference>
<evidence type="ECO:0000256" key="12">
    <source>
        <dbReference type="ARBA" id="ARBA00043691"/>
    </source>
</evidence>
<evidence type="ECO:0000256" key="3">
    <source>
        <dbReference type="ARBA" id="ARBA00012976"/>
    </source>
</evidence>
<dbReference type="Gene3D" id="3.40.50.1240">
    <property type="entry name" value="Phosphoglycerate mutase-like"/>
    <property type="match status" value="1"/>
</dbReference>
<comment type="subcellular location">
    <subcellularLocation>
        <location evidence="1">Membrane</location>
    </subcellularLocation>
</comment>
<comment type="catalytic activity">
    <reaction evidence="10">
        <text>1D-myo-inositol 1,2,5,6-tetrakisphosphate + H2O = 1D-myo-inositol 1,2,6-trisphosphate + phosphate</text>
        <dbReference type="Rhea" id="RHEA:77119"/>
        <dbReference type="ChEBI" id="CHEBI:15377"/>
        <dbReference type="ChEBI" id="CHEBI:43474"/>
        <dbReference type="ChEBI" id="CHEBI:195535"/>
        <dbReference type="ChEBI" id="CHEBI:195537"/>
        <dbReference type="EC" id="3.1.3.62"/>
    </reaction>
    <physiologicalReaction direction="left-to-right" evidence="10">
        <dbReference type="Rhea" id="RHEA:77120"/>
    </physiologicalReaction>
</comment>
<keyword evidence="6" id="KW-0732">Signal</keyword>
<dbReference type="InterPro" id="IPR029033">
    <property type="entry name" value="His_PPase_superfam"/>
</dbReference>
<evidence type="ECO:0000256" key="5">
    <source>
        <dbReference type="ARBA" id="ARBA00018097"/>
    </source>
</evidence>
<sequence length="425" mass="48545">MAVQAQVQRFSGKSALEEIAADKFLAAGNMTDYDHLTRTALTPTPKGYEPYYFSHYGRHGARFLLEENDYAMPVKTLRQAKFAGKLTPLGDKVLAKLDSIQKTTKDRLGDLTATGQRQHHGIAKRMTQNFPEIFKSPNLPIHSVSTTSIRAIISMMAECEELQAANPSAKIYNDASKADMVYMNYSAPRGEGGGMFRPDLMKAMQKQQQMSDSLKHPERLMQQLFNDQHWVYLNVTTGQLMSKIADIALNMQSHDGDASLLELFTPEELRDLWRSNNLYWYLLYSNAPQTGGRMPWNQKNLLKNIIETADTVTQVQASLRFGHDTVVLPLVCMLDLDGAAVQVDNLDELENSFRTYYLIPTGSNVQFIFYRPKKGKQGDILLKVLFNEREAHMPLATDNWPYYKWNDFKEYYLKKIDENTPKKNK</sequence>
<dbReference type="EMBL" id="SUYD01000005">
    <property type="protein sequence ID" value="MBE6265911.1"/>
    <property type="molecule type" value="Genomic_DNA"/>
</dbReference>
<evidence type="ECO:0000256" key="2">
    <source>
        <dbReference type="ARBA" id="ARBA00008422"/>
    </source>
</evidence>
<evidence type="ECO:0000256" key="10">
    <source>
        <dbReference type="ARBA" id="ARBA00043668"/>
    </source>
</evidence>
<proteinExistence type="inferred from homology"/>
<reference evidence="14" key="1">
    <citation type="submission" date="2019-04" db="EMBL/GenBank/DDBJ databases">
        <title>Evolution of Biomass-Degrading Anaerobic Consortia Revealed by Metagenomics.</title>
        <authorList>
            <person name="Peng X."/>
        </authorList>
    </citation>
    <scope>NUCLEOTIDE SEQUENCE</scope>
    <source>
        <strain evidence="14">SIG141</strain>
    </source>
</reference>
<comment type="caution">
    <text evidence="14">The sequence shown here is derived from an EMBL/GenBank/DDBJ whole genome shotgun (WGS) entry which is preliminary data.</text>
</comment>
<accession>A0A928GH97</accession>
<keyword evidence="7" id="KW-0378">Hydrolase</keyword>
<evidence type="ECO:0000256" key="4">
    <source>
        <dbReference type="ARBA" id="ARBA00013040"/>
    </source>
</evidence>
<dbReference type="EC" id="3.1.3.62" evidence="4"/>
<dbReference type="GO" id="GO:0034417">
    <property type="term" value="F:bisphosphoglycerate 3-phosphatase activity"/>
    <property type="evidence" value="ECO:0007669"/>
    <property type="project" value="UniProtKB-EC"/>
</dbReference>
<keyword evidence="8" id="KW-0472">Membrane</keyword>
<evidence type="ECO:0000256" key="6">
    <source>
        <dbReference type="ARBA" id="ARBA00022729"/>
    </source>
</evidence>
<evidence type="ECO:0000256" key="9">
    <source>
        <dbReference type="ARBA" id="ARBA00031642"/>
    </source>
</evidence>
<evidence type="ECO:0000313" key="14">
    <source>
        <dbReference type="EMBL" id="MBE6265911.1"/>
    </source>
</evidence>
<protein>
    <recommendedName>
        <fullName evidence="5">Multiple inositol polyphosphate phosphatase 1</fullName>
        <ecNumber evidence="4">3.1.3.62</ecNumber>
        <ecNumber evidence="3">3.1.3.80</ecNumber>
    </recommendedName>
    <alternativeName>
        <fullName evidence="9">2,3-bisphosphoglycerate 3-phosphatase</fullName>
    </alternativeName>
</protein>
<dbReference type="EC" id="3.1.3.80" evidence="3"/>
<comment type="catalytic activity">
    <reaction evidence="13">
        <text>(2R)-2,3-bisphosphoglycerate + H2O = (2R)-2-phosphoglycerate + phosphate</text>
        <dbReference type="Rhea" id="RHEA:27381"/>
        <dbReference type="ChEBI" id="CHEBI:15377"/>
        <dbReference type="ChEBI" id="CHEBI:43474"/>
        <dbReference type="ChEBI" id="CHEBI:58248"/>
        <dbReference type="ChEBI" id="CHEBI:58289"/>
        <dbReference type="EC" id="3.1.3.80"/>
    </reaction>
    <physiologicalReaction direction="left-to-right" evidence="13">
        <dbReference type="Rhea" id="RHEA:27382"/>
    </physiologicalReaction>
</comment>
<dbReference type="SUPFAM" id="SSF53254">
    <property type="entry name" value="Phosphoglycerate mutase-like"/>
    <property type="match status" value="1"/>
</dbReference>
<organism evidence="14 15">
    <name type="scientific">Xylanibacter ruminicola</name>
    <name type="common">Prevotella ruminicola</name>
    <dbReference type="NCBI Taxonomy" id="839"/>
    <lineage>
        <taxon>Bacteria</taxon>
        <taxon>Pseudomonadati</taxon>
        <taxon>Bacteroidota</taxon>
        <taxon>Bacteroidia</taxon>
        <taxon>Bacteroidales</taxon>
        <taxon>Prevotellaceae</taxon>
        <taxon>Xylanibacter</taxon>
    </lineage>
</organism>
<dbReference type="GO" id="GO:0016020">
    <property type="term" value="C:membrane"/>
    <property type="evidence" value="ECO:0007669"/>
    <property type="project" value="UniProtKB-SubCell"/>
</dbReference>
<evidence type="ECO:0000313" key="15">
    <source>
        <dbReference type="Proteomes" id="UP000763088"/>
    </source>
</evidence>
<evidence type="ECO:0000256" key="8">
    <source>
        <dbReference type="ARBA" id="ARBA00023136"/>
    </source>
</evidence>
<name>A0A928GH97_XYLRU</name>
<comment type="similarity">
    <text evidence="2">Belongs to the histidine acid phosphatase family. MINPP1 subfamily.</text>
</comment>
<dbReference type="InterPro" id="IPR000560">
    <property type="entry name" value="His_Pase_clade-2"/>
</dbReference>
<comment type="catalytic activity">
    <reaction evidence="12">
        <text>1D-myo-inositol hexakisphosphate + H2O = 1D-myo-inositol 1,2,4,5,6-pentakisphosphate + phosphate</text>
        <dbReference type="Rhea" id="RHEA:16989"/>
        <dbReference type="ChEBI" id="CHEBI:15377"/>
        <dbReference type="ChEBI" id="CHEBI:43474"/>
        <dbReference type="ChEBI" id="CHEBI:57798"/>
        <dbReference type="ChEBI" id="CHEBI:58130"/>
        <dbReference type="EC" id="3.1.3.62"/>
    </reaction>
    <physiologicalReaction direction="left-to-right" evidence="12">
        <dbReference type="Rhea" id="RHEA:16990"/>
    </physiologicalReaction>
</comment>
<evidence type="ECO:0000256" key="1">
    <source>
        <dbReference type="ARBA" id="ARBA00004370"/>
    </source>
</evidence>
<evidence type="ECO:0000256" key="13">
    <source>
        <dbReference type="ARBA" id="ARBA00043832"/>
    </source>
</evidence>